<evidence type="ECO:0000256" key="1">
    <source>
        <dbReference type="SAM" id="Phobius"/>
    </source>
</evidence>
<feature type="transmembrane region" description="Helical" evidence="1">
    <location>
        <begin position="221"/>
        <end position="244"/>
    </location>
</feature>
<dbReference type="PANTHER" id="PTHR23021:SF26">
    <property type="entry name" value="SERPENTINE RECEPTOR, CLASS T"/>
    <property type="match status" value="1"/>
</dbReference>
<dbReference type="SUPFAM" id="SSF81321">
    <property type="entry name" value="Family A G protein-coupled receptor-like"/>
    <property type="match status" value="1"/>
</dbReference>
<sequence length="278" mass="31780">MAIIQWLRNHKNLGHKKHLRYPCYKLMSFVSFFDLINLCNANFVPGIFSLFKIDHCSYGRVLQDYVQFGMWAWYAYCGASMVLAFNRLLEFAHAPLTRSLFHGYKAWFWLFPVLGYGSVVQFTVKNPFFFYIPDAGVWSVQTLNEDPTNYNHIVSNFVKFSVVTISYFIVWILMKKQISGSGSLPAERRLSIQALLIGVFAGFSTLGYIAIEYLPLQNVPFIGVLGMYLWASVHVASAVIYMLLNKSIRTTILKMLGLEPKENKVSAISMGFRATVQN</sequence>
<dbReference type="PANTHER" id="PTHR23021">
    <property type="entry name" value="SERPENTINE RECEPTOR, CLASS T"/>
    <property type="match status" value="1"/>
</dbReference>
<feature type="transmembrane region" description="Helical" evidence="1">
    <location>
        <begin position="194"/>
        <end position="215"/>
    </location>
</feature>
<feature type="transmembrane region" description="Helical" evidence="1">
    <location>
        <begin position="68"/>
        <end position="85"/>
    </location>
</feature>
<dbReference type="InterPro" id="IPR019425">
    <property type="entry name" value="7TM_GPCR_serpentine_rcpt_Srt"/>
</dbReference>
<reference evidence="2 3" key="2">
    <citation type="journal article" date="2019" name="G3 (Bethesda)">
        <title>Hybrid Assembly of the Genome of the Entomopathogenic Nematode Steinernema carpocapsae Identifies the X-Chromosome.</title>
        <authorList>
            <person name="Serra L."/>
            <person name="Macchietto M."/>
            <person name="Macias-Munoz A."/>
            <person name="McGill C.J."/>
            <person name="Rodriguez I.M."/>
            <person name="Rodriguez B."/>
            <person name="Murad R."/>
            <person name="Mortazavi A."/>
        </authorList>
    </citation>
    <scope>NUCLEOTIDE SEQUENCE [LARGE SCALE GENOMIC DNA]</scope>
    <source>
        <strain evidence="2 3">ALL</strain>
    </source>
</reference>
<dbReference type="AlphaFoldDB" id="A0A4U5MU53"/>
<feature type="transmembrane region" description="Helical" evidence="1">
    <location>
        <begin position="153"/>
        <end position="173"/>
    </location>
</feature>
<dbReference type="Pfam" id="PF10321">
    <property type="entry name" value="7TM_GPCR_Srt"/>
    <property type="match status" value="1"/>
</dbReference>
<reference evidence="2 3" key="1">
    <citation type="journal article" date="2015" name="Genome Biol.">
        <title>Comparative genomics of Steinernema reveals deeply conserved gene regulatory networks.</title>
        <authorList>
            <person name="Dillman A.R."/>
            <person name="Macchietto M."/>
            <person name="Porter C.F."/>
            <person name="Rogers A."/>
            <person name="Williams B."/>
            <person name="Antoshechkin I."/>
            <person name="Lee M.M."/>
            <person name="Goodwin Z."/>
            <person name="Lu X."/>
            <person name="Lewis E.E."/>
            <person name="Goodrich-Blair H."/>
            <person name="Stock S.P."/>
            <person name="Adams B.J."/>
            <person name="Sternberg P.W."/>
            <person name="Mortazavi A."/>
        </authorList>
    </citation>
    <scope>NUCLEOTIDE SEQUENCE [LARGE SCALE GENOMIC DNA]</scope>
    <source>
        <strain evidence="2 3">ALL</strain>
    </source>
</reference>
<evidence type="ECO:0000313" key="2">
    <source>
        <dbReference type="EMBL" id="TKR73316.1"/>
    </source>
</evidence>
<keyword evidence="3" id="KW-1185">Reference proteome</keyword>
<dbReference type="Proteomes" id="UP000298663">
    <property type="component" value="Unassembled WGS sequence"/>
</dbReference>
<keyword evidence="1" id="KW-0812">Transmembrane</keyword>
<comment type="caution">
    <text evidence="2">The sequence shown here is derived from an EMBL/GenBank/DDBJ whole genome shotgun (WGS) entry which is preliminary data.</text>
</comment>
<evidence type="ECO:0008006" key="4">
    <source>
        <dbReference type="Google" id="ProtNLM"/>
    </source>
</evidence>
<evidence type="ECO:0000313" key="3">
    <source>
        <dbReference type="Proteomes" id="UP000298663"/>
    </source>
</evidence>
<keyword evidence="1" id="KW-1133">Transmembrane helix</keyword>
<keyword evidence="1" id="KW-0472">Membrane</keyword>
<proteinExistence type="predicted"/>
<name>A0A4U5MU53_STECR</name>
<dbReference type="Gene3D" id="1.20.1070.10">
    <property type="entry name" value="Rhodopsin 7-helix transmembrane proteins"/>
    <property type="match status" value="1"/>
</dbReference>
<accession>A0A4U5MU53</accession>
<gene>
    <name evidence="2" type="ORF">L596_020639</name>
</gene>
<organism evidence="2 3">
    <name type="scientific">Steinernema carpocapsae</name>
    <name type="common">Entomopathogenic nematode</name>
    <dbReference type="NCBI Taxonomy" id="34508"/>
    <lineage>
        <taxon>Eukaryota</taxon>
        <taxon>Metazoa</taxon>
        <taxon>Ecdysozoa</taxon>
        <taxon>Nematoda</taxon>
        <taxon>Chromadorea</taxon>
        <taxon>Rhabditida</taxon>
        <taxon>Tylenchina</taxon>
        <taxon>Panagrolaimomorpha</taxon>
        <taxon>Strongyloidoidea</taxon>
        <taxon>Steinernematidae</taxon>
        <taxon>Steinernema</taxon>
    </lineage>
</organism>
<dbReference type="OrthoDB" id="5857248at2759"/>
<dbReference type="EMBL" id="AZBU02000006">
    <property type="protein sequence ID" value="TKR73316.1"/>
    <property type="molecule type" value="Genomic_DNA"/>
</dbReference>
<feature type="transmembrane region" description="Helical" evidence="1">
    <location>
        <begin position="26"/>
        <end position="48"/>
    </location>
</feature>
<feature type="transmembrane region" description="Helical" evidence="1">
    <location>
        <begin position="106"/>
        <end position="124"/>
    </location>
</feature>
<protein>
    <recommendedName>
        <fullName evidence="4">7TM GPCR serpentine receptor class x (Srx) domain-containing protein</fullName>
    </recommendedName>
</protein>